<proteinExistence type="predicted"/>
<reference evidence="1 2" key="1">
    <citation type="submission" date="2024-09" db="EMBL/GenBank/DDBJ databases">
        <title>Rethinking Asexuality: The Enigmatic Case of Functional Sexual Genes in Lepraria (Stereocaulaceae).</title>
        <authorList>
            <person name="Doellman M."/>
            <person name="Sun Y."/>
            <person name="Barcenas-Pena A."/>
            <person name="Lumbsch H.T."/>
            <person name="Grewe F."/>
        </authorList>
    </citation>
    <scope>NUCLEOTIDE SEQUENCE [LARGE SCALE GENOMIC DNA]</scope>
    <source>
        <strain evidence="1 2">Grewe 0041</strain>
    </source>
</reference>
<dbReference type="EMBL" id="JBHFEH010000047">
    <property type="protein sequence ID" value="KAL2050466.1"/>
    <property type="molecule type" value="Genomic_DNA"/>
</dbReference>
<comment type="caution">
    <text evidence="1">The sequence shown here is derived from an EMBL/GenBank/DDBJ whole genome shotgun (WGS) entry which is preliminary data.</text>
</comment>
<dbReference type="Proteomes" id="UP001590951">
    <property type="component" value="Unassembled WGS sequence"/>
</dbReference>
<evidence type="ECO:0000313" key="1">
    <source>
        <dbReference type="EMBL" id="KAL2050466.1"/>
    </source>
</evidence>
<gene>
    <name evidence="1" type="ORF">ABVK25_009300</name>
</gene>
<organism evidence="1 2">
    <name type="scientific">Lepraria finkii</name>
    <dbReference type="NCBI Taxonomy" id="1340010"/>
    <lineage>
        <taxon>Eukaryota</taxon>
        <taxon>Fungi</taxon>
        <taxon>Dikarya</taxon>
        <taxon>Ascomycota</taxon>
        <taxon>Pezizomycotina</taxon>
        <taxon>Lecanoromycetes</taxon>
        <taxon>OSLEUM clade</taxon>
        <taxon>Lecanoromycetidae</taxon>
        <taxon>Lecanorales</taxon>
        <taxon>Lecanorineae</taxon>
        <taxon>Stereocaulaceae</taxon>
        <taxon>Lepraria</taxon>
    </lineage>
</organism>
<sequence length="276" mass="31645">MDSNTRSALLQLSDIVQSFHASFRGDTRVQGDPISDSLSKTFRLKLIPQKCQVFWKPRPLDQDAFKDVVSKVRDDRYEIPADLLPPPEGKSFEIYDAYHRSKSTHADIFSYASDGIFHSDDFCNTETGQCEFLCLEDFYVYHQIFVESIFVFCSPPRPHITVISIQPQQGPPDNLVLTELFTLIYWGMHFARRVKQHGSLPIRVVSICDTKARFLSANLTPEYLRYIATEKSDKEGLPVKLDISIGAYYEMSKDEEVVPFMRELVDIPVSRSVQDS</sequence>
<keyword evidence="2" id="KW-1185">Reference proteome</keyword>
<protein>
    <submittedName>
        <fullName evidence="1">Uncharacterized protein</fullName>
    </submittedName>
</protein>
<evidence type="ECO:0000313" key="2">
    <source>
        <dbReference type="Proteomes" id="UP001590951"/>
    </source>
</evidence>
<accession>A0ABR4B095</accession>
<name>A0ABR4B095_9LECA</name>